<keyword evidence="2" id="KW-0963">Cytoplasm</keyword>
<dbReference type="RefSeq" id="WP_348944646.1">
    <property type="nucleotide sequence ID" value="NZ_CP157355.1"/>
</dbReference>
<name>A0AAU7F8Y6_9NEIS</name>
<dbReference type="GO" id="GO:0106026">
    <property type="term" value="F:Gly-tRNA(Ala) deacylase activity"/>
    <property type="evidence" value="ECO:0007669"/>
    <property type="project" value="UniProtKB-UniRule"/>
</dbReference>
<dbReference type="EC" id="3.1.1.-" evidence="2"/>
<comment type="catalytic activity">
    <reaction evidence="2">
        <text>a D-aminoacyl-tRNA + H2O = a tRNA + a D-alpha-amino acid + H(+)</text>
        <dbReference type="Rhea" id="RHEA:13953"/>
        <dbReference type="Rhea" id="RHEA-COMP:10123"/>
        <dbReference type="Rhea" id="RHEA-COMP:10124"/>
        <dbReference type="ChEBI" id="CHEBI:15377"/>
        <dbReference type="ChEBI" id="CHEBI:15378"/>
        <dbReference type="ChEBI" id="CHEBI:59871"/>
        <dbReference type="ChEBI" id="CHEBI:78442"/>
        <dbReference type="ChEBI" id="CHEBI:79333"/>
        <dbReference type="EC" id="3.1.1.96"/>
    </reaction>
</comment>
<comment type="subcellular location">
    <subcellularLocation>
        <location evidence="2">Cytoplasm</location>
    </subcellularLocation>
</comment>
<dbReference type="EMBL" id="CP157355">
    <property type="protein sequence ID" value="XBM00286.1"/>
    <property type="molecule type" value="Genomic_DNA"/>
</dbReference>
<evidence type="ECO:0000256" key="1">
    <source>
        <dbReference type="ARBA" id="ARBA00009673"/>
    </source>
</evidence>
<dbReference type="PANTHER" id="PTHR10472">
    <property type="entry name" value="D-TYROSYL-TRNA TYR DEACYLASE"/>
    <property type="match status" value="1"/>
</dbReference>
<evidence type="ECO:0000256" key="2">
    <source>
        <dbReference type="HAMAP-Rule" id="MF_00518"/>
    </source>
</evidence>
<dbReference type="GO" id="GO:0000049">
    <property type="term" value="F:tRNA binding"/>
    <property type="evidence" value="ECO:0007669"/>
    <property type="project" value="UniProtKB-UniRule"/>
</dbReference>
<proteinExistence type="inferred from homology"/>
<evidence type="ECO:0000313" key="3">
    <source>
        <dbReference type="EMBL" id="XBM00286.1"/>
    </source>
</evidence>
<reference evidence="3" key="1">
    <citation type="submission" date="2024-05" db="EMBL/GenBank/DDBJ databases">
        <authorList>
            <person name="Yang L."/>
            <person name="Pan L."/>
        </authorList>
    </citation>
    <scope>NUCLEOTIDE SEQUENCE</scope>
    <source>
        <strain evidence="3">FCG-7</strain>
    </source>
</reference>
<dbReference type="CDD" id="cd00563">
    <property type="entry name" value="Dtyr_deacylase"/>
    <property type="match status" value="1"/>
</dbReference>
<dbReference type="FunFam" id="3.50.80.10:FF:000001">
    <property type="entry name" value="D-aminoacyl-tRNA deacylase"/>
    <property type="match status" value="1"/>
</dbReference>
<comment type="domain">
    <text evidence="2">A Gly-cisPro motif from one monomer fits into the active site of the other monomer to allow specific chiral rejection of L-amino acids.</text>
</comment>
<comment type="similarity">
    <text evidence="1 2">Belongs to the DTD family.</text>
</comment>
<dbReference type="EC" id="3.1.1.96" evidence="2"/>
<dbReference type="InterPro" id="IPR023509">
    <property type="entry name" value="DTD-like_sf"/>
</dbReference>
<sequence length="150" mass="16126">MRILIQRVSSAQVTVAQHVIGKIDHGLLLLLGVTHTDTTADIELLANKISNLRIFDDEQGVMNRSVIDVAGEVLAVSQFTLYASCKKGNRPSWSAAAPGAISEPLFEQFVATLAQKLGRPVATGQFGADMQVSLTNNGPVTIWLDSKQPD</sequence>
<dbReference type="PANTHER" id="PTHR10472:SF5">
    <property type="entry name" value="D-AMINOACYL-TRNA DEACYLASE 1"/>
    <property type="match status" value="1"/>
</dbReference>
<gene>
    <name evidence="2 3" type="primary">dtd</name>
    <name evidence="3" type="ORF">ABHF33_14695</name>
</gene>
<organism evidence="3">
    <name type="scientific">Chitinibacter mangrovi</name>
    <dbReference type="NCBI Taxonomy" id="3153927"/>
    <lineage>
        <taxon>Bacteria</taxon>
        <taxon>Pseudomonadati</taxon>
        <taxon>Pseudomonadota</taxon>
        <taxon>Betaproteobacteria</taxon>
        <taxon>Neisseriales</taxon>
        <taxon>Chitinibacteraceae</taxon>
        <taxon>Chitinibacter</taxon>
    </lineage>
</organism>
<dbReference type="GO" id="GO:0051500">
    <property type="term" value="F:D-tyrosyl-tRNA(Tyr) deacylase activity"/>
    <property type="evidence" value="ECO:0007669"/>
    <property type="project" value="TreeGrafter"/>
</dbReference>
<protein>
    <recommendedName>
        <fullName evidence="2">D-aminoacyl-tRNA deacylase</fullName>
        <shortName evidence="2">DTD</shortName>
        <ecNumber evidence="2">3.1.1.96</ecNumber>
    </recommendedName>
    <alternativeName>
        <fullName evidence="2">Gly-tRNA(Ala) deacylase</fullName>
        <ecNumber evidence="2">3.1.1.-</ecNumber>
    </alternativeName>
</protein>
<dbReference type="InterPro" id="IPR003732">
    <property type="entry name" value="Daa-tRNA_deacyls_DTD"/>
</dbReference>
<keyword evidence="2" id="KW-0820">tRNA-binding</keyword>
<feature type="short sequence motif" description="Gly-cisPro motif, important for rejection of L-amino acids" evidence="2">
    <location>
        <begin position="138"/>
        <end position="139"/>
    </location>
</feature>
<dbReference type="HAMAP" id="MF_00518">
    <property type="entry name" value="Deacylase_Dtd"/>
    <property type="match status" value="1"/>
</dbReference>
<keyword evidence="2 3" id="KW-0378">Hydrolase</keyword>
<dbReference type="NCBIfam" id="TIGR00256">
    <property type="entry name" value="D-aminoacyl-tRNA deacylase"/>
    <property type="match status" value="1"/>
</dbReference>
<accession>A0AAU7F8Y6</accession>
<dbReference type="AlphaFoldDB" id="A0AAU7F8Y6"/>
<comment type="function">
    <text evidence="2">An aminoacyl-tRNA editing enzyme that deacylates mischarged D-aminoacyl-tRNAs. Also deacylates mischarged glycyl-tRNA(Ala), protecting cells against glycine mischarging by AlaRS. Acts via tRNA-based rather than protein-based catalysis; rejects L-amino acids rather than detecting D-amino acids in the active site. By recycling D-aminoacyl-tRNA to D-amino acids and free tRNA molecules, this enzyme counteracts the toxicity associated with the formation of D-aminoacyl-tRNA entities in vivo and helps enforce protein L-homochirality.</text>
</comment>
<dbReference type="SUPFAM" id="SSF69500">
    <property type="entry name" value="DTD-like"/>
    <property type="match status" value="1"/>
</dbReference>
<dbReference type="GO" id="GO:0005737">
    <property type="term" value="C:cytoplasm"/>
    <property type="evidence" value="ECO:0007669"/>
    <property type="project" value="UniProtKB-SubCell"/>
</dbReference>
<dbReference type="Gene3D" id="3.50.80.10">
    <property type="entry name" value="D-tyrosyl-tRNA(Tyr) deacylase"/>
    <property type="match status" value="1"/>
</dbReference>
<dbReference type="KEGG" id="cmav:ABHF33_14695"/>
<dbReference type="GO" id="GO:0019478">
    <property type="term" value="P:D-amino acid catabolic process"/>
    <property type="evidence" value="ECO:0007669"/>
    <property type="project" value="UniProtKB-UniRule"/>
</dbReference>
<comment type="subunit">
    <text evidence="2">Homodimer.</text>
</comment>
<keyword evidence="2" id="KW-0694">RNA-binding</keyword>
<comment type="catalytic activity">
    <reaction evidence="2">
        <text>glycyl-tRNA(Ala) + H2O = tRNA(Ala) + glycine + H(+)</text>
        <dbReference type="Rhea" id="RHEA:53744"/>
        <dbReference type="Rhea" id="RHEA-COMP:9657"/>
        <dbReference type="Rhea" id="RHEA-COMP:13640"/>
        <dbReference type="ChEBI" id="CHEBI:15377"/>
        <dbReference type="ChEBI" id="CHEBI:15378"/>
        <dbReference type="ChEBI" id="CHEBI:57305"/>
        <dbReference type="ChEBI" id="CHEBI:78442"/>
        <dbReference type="ChEBI" id="CHEBI:78522"/>
    </reaction>
</comment>
<dbReference type="GO" id="GO:0043908">
    <property type="term" value="F:Ser(Gly)-tRNA(Ala) hydrolase activity"/>
    <property type="evidence" value="ECO:0007669"/>
    <property type="project" value="UniProtKB-UniRule"/>
</dbReference>
<dbReference type="Pfam" id="PF02580">
    <property type="entry name" value="Tyr_Deacylase"/>
    <property type="match status" value="1"/>
</dbReference>